<dbReference type="Pfam" id="PF05257">
    <property type="entry name" value="CHAP"/>
    <property type="match status" value="1"/>
</dbReference>
<feature type="compositionally biased region" description="Basic and acidic residues" evidence="1">
    <location>
        <begin position="81"/>
        <end position="90"/>
    </location>
</feature>
<dbReference type="PROSITE" id="PS50911">
    <property type="entry name" value="CHAP"/>
    <property type="match status" value="1"/>
</dbReference>
<keyword evidence="2" id="KW-0732">Signal</keyword>
<feature type="region of interest" description="Disordered" evidence="1">
    <location>
        <begin position="39"/>
        <end position="94"/>
    </location>
</feature>
<accession>A0ABV9YY48</accession>
<feature type="compositionally biased region" description="Basic residues" evidence="1">
    <location>
        <begin position="68"/>
        <end position="80"/>
    </location>
</feature>
<proteinExistence type="predicted"/>
<protein>
    <submittedName>
        <fullName evidence="4">TIGR02594 family protein</fullName>
    </submittedName>
</protein>
<reference evidence="5" key="1">
    <citation type="journal article" date="2019" name="Int. J. Syst. Evol. Microbiol.">
        <title>The Global Catalogue of Microorganisms (GCM) 10K type strain sequencing project: providing services to taxonomists for standard genome sequencing and annotation.</title>
        <authorList>
            <consortium name="The Broad Institute Genomics Platform"/>
            <consortium name="The Broad Institute Genome Sequencing Center for Infectious Disease"/>
            <person name="Wu L."/>
            <person name="Ma J."/>
        </authorList>
    </citation>
    <scope>NUCLEOTIDE SEQUENCE [LARGE SCALE GENOMIC DNA]</scope>
    <source>
        <strain evidence="5">CGMCC 1.16444</strain>
    </source>
</reference>
<evidence type="ECO:0000256" key="1">
    <source>
        <dbReference type="SAM" id="MobiDB-lite"/>
    </source>
</evidence>
<dbReference type="Proteomes" id="UP001595796">
    <property type="component" value="Unassembled WGS sequence"/>
</dbReference>
<feature type="compositionally biased region" description="Basic and acidic residues" evidence="1">
    <location>
        <begin position="39"/>
        <end position="57"/>
    </location>
</feature>
<dbReference type="InterPro" id="IPR038765">
    <property type="entry name" value="Papain-like_cys_pep_sf"/>
</dbReference>
<gene>
    <name evidence="4" type="ORF">ACFPFW_01915</name>
</gene>
<name>A0ABV9YY48_9HYPH</name>
<comment type="caution">
    <text evidence="4">The sequence shown here is derived from an EMBL/GenBank/DDBJ whole genome shotgun (WGS) entry which is preliminary data.</text>
</comment>
<feature type="chain" id="PRO_5046360104" evidence="2">
    <location>
        <begin position="22"/>
        <end position="215"/>
    </location>
</feature>
<evidence type="ECO:0000256" key="2">
    <source>
        <dbReference type="SAM" id="SignalP"/>
    </source>
</evidence>
<sequence>MRVTLLAVIVALCAFASPSFANNDNAVFEGRASLDTRADGERAFRDRDDDDRSQARADEEDERPAASSKKRHGSRGNWSKKHAEDKRAALSEKSSGRAAAAVQLAERYIGTNPTKMRALWCANFVGMIEKKAGRAGSGSNFARSYLGYGKKVSSPQPGDIAILARGKSGRSGHVGYFVGWAGNGKAILISGNSRGGKVSKGQYSAARVIGWRRPA</sequence>
<feature type="signal peptide" evidence="2">
    <location>
        <begin position="1"/>
        <end position="21"/>
    </location>
</feature>
<dbReference type="Gene3D" id="3.90.1720.10">
    <property type="entry name" value="endopeptidase domain like (from Nostoc punctiforme)"/>
    <property type="match status" value="1"/>
</dbReference>
<dbReference type="InterPro" id="IPR007921">
    <property type="entry name" value="CHAP_dom"/>
</dbReference>
<dbReference type="SUPFAM" id="SSF54001">
    <property type="entry name" value="Cysteine proteinases"/>
    <property type="match status" value="1"/>
</dbReference>
<organism evidence="4 5">
    <name type="scientific">Flaviflagellibacter deserti</name>
    <dbReference type="NCBI Taxonomy" id="2267266"/>
    <lineage>
        <taxon>Bacteria</taxon>
        <taxon>Pseudomonadati</taxon>
        <taxon>Pseudomonadota</taxon>
        <taxon>Alphaproteobacteria</taxon>
        <taxon>Hyphomicrobiales</taxon>
        <taxon>Flaviflagellibacter</taxon>
    </lineage>
</organism>
<evidence type="ECO:0000313" key="5">
    <source>
        <dbReference type="Proteomes" id="UP001595796"/>
    </source>
</evidence>
<feature type="domain" description="Peptidase C51" evidence="3">
    <location>
        <begin position="96"/>
        <end position="215"/>
    </location>
</feature>
<dbReference type="InterPro" id="IPR013423">
    <property type="entry name" value="CHP02594"/>
</dbReference>
<evidence type="ECO:0000313" key="4">
    <source>
        <dbReference type="EMBL" id="MFC5066771.1"/>
    </source>
</evidence>
<keyword evidence="5" id="KW-1185">Reference proteome</keyword>
<dbReference type="RefSeq" id="WP_114955531.1">
    <property type="nucleotide sequence ID" value="NZ_JBHSJF010000001.1"/>
</dbReference>
<dbReference type="EMBL" id="JBHSJF010000001">
    <property type="protein sequence ID" value="MFC5066771.1"/>
    <property type="molecule type" value="Genomic_DNA"/>
</dbReference>
<evidence type="ECO:0000259" key="3">
    <source>
        <dbReference type="PROSITE" id="PS50911"/>
    </source>
</evidence>
<dbReference type="NCBIfam" id="TIGR02594">
    <property type="entry name" value="TIGR02594 family protein"/>
    <property type="match status" value="1"/>
</dbReference>